<comment type="function">
    <text evidence="1">Catalyzes the sodium-dependent transport of glutamate.</text>
</comment>
<dbReference type="Proteomes" id="UP000002030">
    <property type="component" value="Chromosome"/>
</dbReference>
<feature type="transmembrane region" description="Helical" evidence="1">
    <location>
        <begin position="272"/>
        <end position="289"/>
    </location>
</feature>
<dbReference type="EMBL" id="CP001818">
    <property type="protein sequence ID" value="ACZ19606.1"/>
    <property type="molecule type" value="Genomic_DNA"/>
</dbReference>
<reference evidence="3 4" key="1">
    <citation type="journal article" date="2009" name="Stand. Genomic Sci.">
        <title>Complete genome sequence of Thermanaerovibrio acidaminovorans type strain (Su883).</title>
        <authorList>
            <person name="Chovatia M."/>
            <person name="Sikorski J."/>
            <person name="Schroder M."/>
            <person name="Lapidus A."/>
            <person name="Nolan M."/>
            <person name="Tice H."/>
            <person name="Glavina Del Rio T."/>
            <person name="Copeland A."/>
            <person name="Cheng J.F."/>
            <person name="Lucas S."/>
            <person name="Chen F."/>
            <person name="Bruce D."/>
            <person name="Goodwin L."/>
            <person name="Pitluck S."/>
            <person name="Ivanova N."/>
            <person name="Mavromatis K."/>
            <person name="Ovchinnikova G."/>
            <person name="Pati A."/>
            <person name="Chen A."/>
            <person name="Palaniappan K."/>
            <person name="Land M."/>
            <person name="Hauser L."/>
            <person name="Chang Y.J."/>
            <person name="Jeffries C.D."/>
            <person name="Chain P."/>
            <person name="Saunders E."/>
            <person name="Detter J.C."/>
            <person name="Brettin T."/>
            <person name="Rohde M."/>
            <person name="Goker M."/>
            <person name="Spring S."/>
            <person name="Bristow J."/>
            <person name="Markowitz V."/>
            <person name="Hugenholtz P."/>
            <person name="Kyrpides N.C."/>
            <person name="Klenk H.P."/>
            <person name="Eisen J.A."/>
        </authorList>
    </citation>
    <scope>NUCLEOTIDE SEQUENCE [LARGE SCALE GENOMIC DNA]</scope>
    <source>
        <strain evidence="4">ATCC 49978 / DSM 6589 / Su883</strain>
    </source>
</reference>
<feature type="transmembrane region" description="Helical" evidence="1">
    <location>
        <begin position="93"/>
        <end position="111"/>
    </location>
</feature>
<feature type="transmembrane region" description="Helical" evidence="1">
    <location>
        <begin position="31"/>
        <end position="49"/>
    </location>
</feature>
<dbReference type="PATRIC" id="fig|525903.6.peg.1376"/>
<dbReference type="InterPro" id="IPR004445">
    <property type="entry name" value="GltS"/>
</dbReference>
<keyword evidence="1" id="KW-0029">Amino-acid transport</keyword>
<comment type="subcellular location">
    <subcellularLocation>
        <location evidence="1">Cell inner membrane</location>
        <topology evidence="1">Multi-pass membrane protein</topology>
    </subcellularLocation>
</comment>
<dbReference type="GO" id="GO:0015501">
    <property type="term" value="F:glutamate:sodium symporter activity"/>
    <property type="evidence" value="ECO:0007669"/>
    <property type="project" value="UniProtKB-UniRule"/>
</dbReference>
<feature type="transmembrane region" description="Helical" evidence="1">
    <location>
        <begin position="56"/>
        <end position="73"/>
    </location>
</feature>
<keyword evidence="4" id="KW-1185">Reference proteome</keyword>
<dbReference type="KEGG" id="tai:Taci_1375"/>
<dbReference type="HAMAP" id="MF_02062">
    <property type="entry name" value="GltS"/>
    <property type="match status" value="1"/>
</dbReference>
<evidence type="ECO:0000256" key="2">
    <source>
        <dbReference type="NCBIfam" id="TIGR00210"/>
    </source>
</evidence>
<evidence type="ECO:0000256" key="1">
    <source>
        <dbReference type="HAMAP-Rule" id="MF_02062"/>
    </source>
</evidence>
<accession>D1B6G5</accession>
<feature type="transmembrane region" description="Helical" evidence="1">
    <location>
        <begin position="301"/>
        <end position="319"/>
    </location>
</feature>
<dbReference type="STRING" id="525903.Taci_1375"/>
<evidence type="ECO:0000313" key="4">
    <source>
        <dbReference type="Proteomes" id="UP000002030"/>
    </source>
</evidence>
<feature type="transmembrane region" description="Helical" evidence="1">
    <location>
        <begin position="118"/>
        <end position="142"/>
    </location>
</feature>
<dbReference type="eggNOG" id="COG0786">
    <property type="taxonomic scope" value="Bacteria"/>
</dbReference>
<comment type="similarity">
    <text evidence="1">Belongs to the glutamate:Na(+) symporter (ESS) (TC 2.A.27) family.</text>
</comment>
<keyword evidence="1" id="KW-0472">Membrane</keyword>
<evidence type="ECO:0000313" key="3">
    <source>
        <dbReference type="EMBL" id="ACZ19606.1"/>
    </source>
</evidence>
<dbReference type="EnsemblBacteria" id="ACZ19606">
    <property type="protein sequence ID" value="ACZ19606"/>
    <property type="gene ID" value="Taci_1375"/>
</dbReference>
<feature type="transmembrane region" description="Helical" evidence="1">
    <location>
        <begin position="326"/>
        <end position="350"/>
    </location>
</feature>
<gene>
    <name evidence="3" type="ordered locus">Taci_1375</name>
</gene>
<keyword evidence="1" id="KW-1133">Transmembrane helix</keyword>
<feature type="transmembrane region" description="Helical" evidence="1">
    <location>
        <begin position="243"/>
        <end position="265"/>
    </location>
</feature>
<keyword evidence="1" id="KW-0769">Symport</keyword>
<proteinExistence type="inferred from homology"/>
<name>D1B6G5_THEAS</name>
<dbReference type="HOGENOM" id="CLU_040907_0_0_0"/>
<dbReference type="OrthoDB" id="4921038at2"/>
<keyword evidence="1" id="KW-0406">Ion transport</keyword>
<dbReference type="GO" id="GO:0015813">
    <property type="term" value="P:L-glutamate transmembrane transport"/>
    <property type="evidence" value="ECO:0007669"/>
    <property type="project" value="UniProtKB-UniRule"/>
</dbReference>
<keyword evidence="1" id="KW-0997">Cell inner membrane</keyword>
<keyword evidence="1" id="KW-0739">Sodium transport</keyword>
<dbReference type="AlphaFoldDB" id="D1B6G5"/>
<dbReference type="PANTHER" id="PTHR36178">
    <property type="entry name" value="SLR0625 PROTEIN"/>
    <property type="match status" value="1"/>
</dbReference>
<keyword evidence="1" id="KW-0813">Transport</keyword>
<dbReference type="NCBIfam" id="TIGR00210">
    <property type="entry name" value="gltS"/>
    <property type="match status" value="1"/>
</dbReference>
<protein>
    <recommendedName>
        <fullName evidence="1 2">Sodium/glutamate symporter</fullName>
    </recommendedName>
</protein>
<keyword evidence="1" id="KW-0812">Transmembrane</keyword>
<feature type="transmembrane region" description="Helical" evidence="1">
    <location>
        <begin position="184"/>
        <end position="208"/>
    </location>
</feature>
<dbReference type="PANTHER" id="PTHR36178:SF1">
    <property type="entry name" value="SODIUM_GLUTAMATE SYMPORTER"/>
    <property type="match status" value="1"/>
</dbReference>
<organism evidence="3 4">
    <name type="scientific">Thermanaerovibrio acidaminovorans (strain ATCC 49978 / DSM 6589 / Su883)</name>
    <name type="common">Selenomonas acidaminovorans</name>
    <dbReference type="NCBI Taxonomy" id="525903"/>
    <lineage>
        <taxon>Bacteria</taxon>
        <taxon>Thermotogati</taxon>
        <taxon>Synergistota</taxon>
        <taxon>Synergistia</taxon>
        <taxon>Synergistales</taxon>
        <taxon>Synergistaceae</taxon>
        <taxon>Thermanaerovibrio</taxon>
    </lineage>
</organism>
<keyword evidence="1" id="KW-1003">Cell membrane</keyword>
<feature type="transmembrane region" description="Helical" evidence="1">
    <location>
        <begin position="397"/>
        <end position="420"/>
    </location>
</feature>
<sequence length="428" mass="45767">MDSILGFMYSTLGLLAIFSRGGIFVQFSFNAVETLAFACMLLWVGFRLVERIRFLYKYNIPAPVVGGFLFSLLNLGLRTGGVEITFDTALKDPMMIAFFSTIGFGASVRLLKKGGPAVAVFLLTASILLVLQNLVSWGLSIATGFNPLLGLLAGSITMSGGHGTGATFASYFTEAYGLDGAMEIAMAAATFGLVSGALVGGPVARALITCFNLKARPEDQLEPIEPVTEELHDRMDQPTTTEAMVVSIFQIALAISIGAVFLDFFKDQGIKIPTYLCALFVGIIIRNVADLTGLYRVNMPMIEQLGGVALYLFLAMALMSLQLWQLAGVAGPLLVILLGQVALMVLYAYFVTFNMNGRDYNAAVMAAGHCGFGLGATPNAISNMQAVTIKYGHAPKAFFTISIVGAFFVDIVNSFVIQIFSSLASRGM</sequence>
<dbReference type="Pfam" id="PF03616">
    <property type="entry name" value="Glt_symporter"/>
    <property type="match status" value="1"/>
</dbReference>
<keyword evidence="1" id="KW-0915">Sodium</keyword>
<dbReference type="GO" id="GO:0005886">
    <property type="term" value="C:plasma membrane"/>
    <property type="evidence" value="ECO:0007669"/>
    <property type="project" value="UniProtKB-SubCell"/>
</dbReference>